<evidence type="ECO:0000256" key="4">
    <source>
        <dbReference type="ARBA" id="ARBA00022989"/>
    </source>
</evidence>
<dbReference type="Proteomes" id="UP000192813">
    <property type="component" value="Unassembled WGS sequence"/>
</dbReference>
<comment type="subcellular location">
    <subcellularLocation>
        <location evidence="1">Membrane</location>
        <topology evidence="1">Multi-pass membrane protein</topology>
    </subcellularLocation>
</comment>
<feature type="transmembrane region" description="Helical" evidence="6">
    <location>
        <begin position="44"/>
        <end position="61"/>
    </location>
</feature>
<keyword evidence="4 6" id="KW-1133">Transmembrane helix</keyword>
<evidence type="ECO:0000313" key="8">
    <source>
        <dbReference type="EMBL" id="PNL91812.1"/>
    </source>
</evidence>
<evidence type="ECO:0000256" key="2">
    <source>
        <dbReference type="ARBA" id="ARBA00009399"/>
    </source>
</evidence>
<evidence type="ECO:0000256" key="6">
    <source>
        <dbReference type="SAM" id="Phobius"/>
    </source>
</evidence>
<evidence type="ECO:0000256" key="5">
    <source>
        <dbReference type="ARBA" id="ARBA00023136"/>
    </source>
</evidence>
<sequence>MMAFIDKLKKQLFNQEFVIYVVFGVLTTLVNIVSFFLMRQVSSLFVSNTVAWILSIIFAYITNKIWVFKAREWSIRIILKEFASFVTFRLLSFLIDMLLMFLLTYLSIGEGWAKLVTQIVVVLLNYIFSKVFIFK</sequence>
<dbReference type="RefSeq" id="WP_083069069.1">
    <property type="nucleotide sequence ID" value="NZ_JALXKY010000001.1"/>
</dbReference>
<gene>
    <name evidence="8" type="ORF">A6J77_006070</name>
</gene>
<evidence type="ECO:0000313" key="9">
    <source>
        <dbReference type="Proteomes" id="UP000192813"/>
    </source>
</evidence>
<reference evidence="9" key="1">
    <citation type="submission" date="2017-12" db="EMBL/GenBank/DDBJ databases">
        <title>FDA dAtabase for Regulatory Grade micrObial Sequences (FDA-ARGOS): Supporting development and validation of Infectious Disease Dx tests.</title>
        <authorList>
            <person name="Hoffmann M."/>
            <person name="Allard M."/>
            <person name="Evans P."/>
            <person name="Brown E."/>
            <person name="Tallon L."/>
            <person name="Sadzewicz L."/>
            <person name="Sengamalay N."/>
            <person name="Ott S."/>
            <person name="Godinez A."/>
            <person name="Nagaraj S."/>
            <person name="Vavikolanu K."/>
            <person name="Aluvathingal J."/>
            <person name="Nadendla S."/>
            <person name="Sichtig H."/>
        </authorList>
    </citation>
    <scope>NUCLEOTIDE SEQUENCE [LARGE SCALE GENOMIC DNA]</scope>
    <source>
        <strain evidence="9">FDAARGOS_249</strain>
    </source>
</reference>
<feature type="transmembrane region" description="Helical" evidence="6">
    <location>
        <begin position="112"/>
        <end position="133"/>
    </location>
</feature>
<feature type="transmembrane region" description="Helical" evidence="6">
    <location>
        <begin position="17"/>
        <end position="38"/>
    </location>
</feature>
<dbReference type="PANTHER" id="PTHR38459:SF5">
    <property type="entry name" value="CELL WALL TEICHOIC ACID GLYCOSYLATION PROTEIN GTCA"/>
    <property type="match status" value="1"/>
</dbReference>
<feature type="domain" description="GtrA/DPMS transmembrane" evidence="7">
    <location>
        <begin position="20"/>
        <end position="134"/>
    </location>
</feature>
<evidence type="ECO:0000259" key="7">
    <source>
        <dbReference type="Pfam" id="PF04138"/>
    </source>
</evidence>
<protein>
    <submittedName>
        <fullName evidence="8">GtrA family protein</fullName>
    </submittedName>
</protein>
<evidence type="ECO:0000256" key="1">
    <source>
        <dbReference type="ARBA" id="ARBA00004141"/>
    </source>
</evidence>
<dbReference type="AlphaFoldDB" id="A0A2J9PNA8"/>
<dbReference type="GO" id="GO:0000271">
    <property type="term" value="P:polysaccharide biosynthetic process"/>
    <property type="evidence" value="ECO:0007669"/>
    <property type="project" value="InterPro"/>
</dbReference>
<proteinExistence type="inferred from homology"/>
<keyword evidence="5 6" id="KW-0472">Membrane</keyword>
<dbReference type="PANTHER" id="PTHR38459">
    <property type="entry name" value="PROPHAGE BACTOPRENOL-LINKED GLUCOSE TRANSLOCASE HOMOLOG"/>
    <property type="match status" value="1"/>
</dbReference>
<name>A0A2J9PNA8_9LACT</name>
<dbReference type="InterPro" id="IPR007267">
    <property type="entry name" value="GtrA_DPMS_TM"/>
</dbReference>
<evidence type="ECO:0000256" key="3">
    <source>
        <dbReference type="ARBA" id="ARBA00022692"/>
    </source>
</evidence>
<dbReference type="Pfam" id="PF04138">
    <property type="entry name" value="GtrA_DPMS_TM"/>
    <property type="match status" value="1"/>
</dbReference>
<dbReference type="InterPro" id="IPR051401">
    <property type="entry name" value="GtrA_CellWall_Glycosyl"/>
</dbReference>
<comment type="caution">
    <text evidence="8">The sequence shown here is derived from an EMBL/GenBank/DDBJ whole genome shotgun (WGS) entry which is preliminary data.</text>
</comment>
<feature type="transmembrane region" description="Helical" evidence="6">
    <location>
        <begin position="82"/>
        <end position="106"/>
    </location>
</feature>
<accession>A0A2J9PNA8</accession>
<comment type="similarity">
    <text evidence="2">Belongs to the GtrA family.</text>
</comment>
<organism evidence="8 9">
    <name type="scientific">Aerococcus viridans</name>
    <dbReference type="NCBI Taxonomy" id="1377"/>
    <lineage>
        <taxon>Bacteria</taxon>
        <taxon>Bacillati</taxon>
        <taxon>Bacillota</taxon>
        <taxon>Bacilli</taxon>
        <taxon>Lactobacillales</taxon>
        <taxon>Aerococcaceae</taxon>
        <taxon>Aerococcus</taxon>
    </lineage>
</organism>
<keyword evidence="3 6" id="KW-0812">Transmembrane</keyword>
<dbReference type="GO" id="GO:0005886">
    <property type="term" value="C:plasma membrane"/>
    <property type="evidence" value="ECO:0007669"/>
    <property type="project" value="TreeGrafter"/>
</dbReference>
<dbReference type="EMBL" id="NBTM02000001">
    <property type="protein sequence ID" value="PNL91812.1"/>
    <property type="molecule type" value="Genomic_DNA"/>
</dbReference>